<keyword evidence="7" id="KW-0812">Transmembrane</keyword>
<evidence type="ECO:0000256" key="10">
    <source>
        <dbReference type="ARBA" id="ARBA00022989"/>
    </source>
</evidence>
<accession>A0A161GTQ3</accession>
<evidence type="ECO:0000256" key="6">
    <source>
        <dbReference type="ARBA" id="ARBA00022519"/>
    </source>
</evidence>
<dbReference type="PRINTS" id="PR01374">
    <property type="entry name" value="TONBPROTEIN"/>
</dbReference>
<keyword evidence="9 13" id="KW-0653">Protein transport</keyword>
<evidence type="ECO:0000256" key="5">
    <source>
        <dbReference type="ARBA" id="ARBA00022475"/>
    </source>
</evidence>
<sequence length="201" mass="23168">MRWCVVMLLLCLSATSGATDVLLVPEHNPKPDYPTALHRKGVVGVVRVGFTVHADGRVDEVAILRSDHPDFAEAARKAMRQWRFRPWTVDHEHPAQTHVVAPFEFRLDGLPLDANKWIKTWKCSVINSHARGQPWVEDLLPFRYTRSYLSNVFFVKQMSDVERLALIARFNRLLPTIVQRCGSFPAARYVRMLPQEIRELL</sequence>
<evidence type="ECO:0000256" key="2">
    <source>
        <dbReference type="ARBA" id="ARBA00006555"/>
    </source>
</evidence>
<dbReference type="InterPro" id="IPR003538">
    <property type="entry name" value="TonB"/>
</dbReference>
<keyword evidence="6 13" id="KW-0997">Cell inner membrane</keyword>
<reference evidence="17" key="1">
    <citation type="submission" date="2016-04" db="EMBL/GenBank/DDBJ databases">
        <authorList>
            <person name="Ray J."/>
            <person name="Price M."/>
            <person name="Deutschbauer A."/>
        </authorList>
    </citation>
    <scope>NUCLEOTIDE SEQUENCE [LARGE SCALE GENOMIC DNA]</scope>
    <source>
        <strain evidence="17">FW300-N2E2</strain>
    </source>
</reference>
<comment type="subcellular location">
    <subcellularLocation>
        <location evidence="1 13">Cell inner membrane</location>
        <topology evidence="1 13">Single-pass membrane protein</topology>
        <orientation evidence="1 13">Periplasmic side</orientation>
    </subcellularLocation>
</comment>
<protein>
    <recommendedName>
        <fullName evidence="3 13">Protein TonB</fullName>
    </recommendedName>
</protein>
<keyword evidence="10" id="KW-1133">Transmembrane helix</keyword>
<evidence type="ECO:0000259" key="15">
    <source>
        <dbReference type="PROSITE" id="PS52015"/>
    </source>
</evidence>
<reference evidence="16 17" key="2">
    <citation type="journal article" date="2018" name="Nature">
        <title>Mutant phenotypes for thousands of bacterial genes of unknown function.</title>
        <authorList>
            <person name="Price M.N."/>
            <person name="Wetmore K.M."/>
            <person name="Waters R.J."/>
            <person name="Callaghan M."/>
            <person name="Ray J."/>
            <person name="Liu H."/>
            <person name="Kuehl J.V."/>
            <person name="Melnyk R.A."/>
            <person name="Lamson J.S."/>
            <person name="Suh Y."/>
            <person name="Carlson H.K."/>
            <person name="Esquivel Z."/>
            <person name="Sadeeshkumar H."/>
            <person name="Chakraborty R."/>
            <person name="Zane G.M."/>
            <person name="Rubin B.E."/>
            <person name="Wall J.D."/>
            <person name="Visel A."/>
            <person name="Bristow J."/>
            <person name="Blow M.J."/>
            <person name="Arkin A.P."/>
            <person name="Deutschbauer A.M."/>
        </authorList>
    </citation>
    <scope>NUCLEOTIDE SEQUENCE [LARGE SCALE GENOMIC DNA]</scope>
    <source>
        <strain evidence="16 17">FW300-N2E2</strain>
    </source>
</reference>
<keyword evidence="8" id="KW-0677">Repeat</keyword>
<keyword evidence="5 13" id="KW-1003">Cell membrane</keyword>
<dbReference type="InterPro" id="IPR037682">
    <property type="entry name" value="TonB_C"/>
</dbReference>
<dbReference type="GO" id="GO:0098797">
    <property type="term" value="C:plasma membrane protein complex"/>
    <property type="evidence" value="ECO:0007669"/>
    <property type="project" value="TreeGrafter"/>
</dbReference>
<dbReference type="Proteomes" id="UP000076083">
    <property type="component" value="Chromosome"/>
</dbReference>
<comment type="similarity">
    <text evidence="2 13">Belongs to the TonB family.</text>
</comment>
<dbReference type="GO" id="GO:0015891">
    <property type="term" value="P:siderophore transport"/>
    <property type="evidence" value="ECO:0007669"/>
    <property type="project" value="InterPro"/>
</dbReference>
<evidence type="ECO:0000256" key="4">
    <source>
        <dbReference type="ARBA" id="ARBA00022448"/>
    </source>
</evidence>
<keyword evidence="13" id="KW-0735">Signal-anchor</keyword>
<dbReference type="NCBIfam" id="TIGR01352">
    <property type="entry name" value="tonB_Cterm"/>
    <property type="match status" value="1"/>
</dbReference>
<dbReference type="InterPro" id="IPR051045">
    <property type="entry name" value="TonB-dependent_transducer"/>
</dbReference>
<dbReference type="EMBL" id="CP015225">
    <property type="protein sequence ID" value="AMZ73727.1"/>
    <property type="molecule type" value="Genomic_DNA"/>
</dbReference>
<evidence type="ECO:0000256" key="14">
    <source>
        <dbReference type="SAM" id="SignalP"/>
    </source>
</evidence>
<feature type="chain" id="PRO_5007822565" description="Protein TonB" evidence="14">
    <location>
        <begin position="19"/>
        <end position="201"/>
    </location>
</feature>
<keyword evidence="14" id="KW-0732">Signal</keyword>
<dbReference type="SUPFAM" id="SSF74653">
    <property type="entry name" value="TolA/TonB C-terminal domain"/>
    <property type="match status" value="1"/>
</dbReference>
<dbReference type="GO" id="GO:0031992">
    <property type="term" value="F:energy transducer activity"/>
    <property type="evidence" value="ECO:0007669"/>
    <property type="project" value="InterPro"/>
</dbReference>
<feature type="domain" description="TonB C-terminal" evidence="15">
    <location>
        <begin position="18"/>
        <end position="114"/>
    </location>
</feature>
<dbReference type="Pfam" id="PF03544">
    <property type="entry name" value="TonB_C"/>
    <property type="match status" value="1"/>
</dbReference>
<evidence type="ECO:0000256" key="8">
    <source>
        <dbReference type="ARBA" id="ARBA00022737"/>
    </source>
</evidence>
<evidence type="ECO:0000256" key="9">
    <source>
        <dbReference type="ARBA" id="ARBA00022927"/>
    </source>
</evidence>
<dbReference type="PROSITE" id="PS52015">
    <property type="entry name" value="TONB_CTD"/>
    <property type="match status" value="1"/>
</dbReference>
<dbReference type="PANTHER" id="PTHR33446">
    <property type="entry name" value="PROTEIN TONB-RELATED"/>
    <property type="match status" value="1"/>
</dbReference>
<evidence type="ECO:0000256" key="1">
    <source>
        <dbReference type="ARBA" id="ARBA00004383"/>
    </source>
</evidence>
<keyword evidence="11" id="KW-0472">Membrane</keyword>
<evidence type="ECO:0000256" key="12">
    <source>
        <dbReference type="ARBA" id="ARBA00025849"/>
    </source>
</evidence>
<name>A0A161GTQ3_PSEFL</name>
<proteinExistence type="inferred from homology"/>
<dbReference type="GO" id="GO:0015031">
    <property type="term" value="P:protein transport"/>
    <property type="evidence" value="ECO:0007669"/>
    <property type="project" value="UniProtKB-UniRule"/>
</dbReference>
<evidence type="ECO:0000256" key="3">
    <source>
        <dbReference type="ARBA" id="ARBA00022362"/>
    </source>
</evidence>
<dbReference type="GO" id="GO:0030288">
    <property type="term" value="C:outer membrane-bounded periplasmic space"/>
    <property type="evidence" value="ECO:0007669"/>
    <property type="project" value="InterPro"/>
</dbReference>
<dbReference type="Gene3D" id="3.30.1150.10">
    <property type="match status" value="1"/>
</dbReference>
<comment type="function">
    <text evidence="13">Interacts with outer membrane receptor proteins that carry out high-affinity binding and energy dependent uptake into the periplasmic space of specific substrates. It could act to transduce energy from the cytoplasmic membrane to specific energy-requiring processes in the outer membrane, resulting in the release into the periplasm of ligands bound by these outer membrane proteins.</text>
</comment>
<dbReference type="InterPro" id="IPR006260">
    <property type="entry name" value="TonB/TolA_C"/>
</dbReference>
<gene>
    <name evidence="16" type="ORF">TK06_22385</name>
</gene>
<organism evidence="16 17">
    <name type="scientific">Pseudomonas fluorescens</name>
    <dbReference type="NCBI Taxonomy" id="294"/>
    <lineage>
        <taxon>Bacteria</taxon>
        <taxon>Pseudomonadati</taxon>
        <taxon>Pseudomonadota</taxon>
        <taxon>Gammaproteobacteria</taxon>
        <taxon>Pseudomonadales</taxon>
        <taxon>Pseudomonadaceae</taxon>
        <taxon>Pseudomonas</taxon>
    </lineage>
</organism>
<evidence type="ECO:0000256" key="13">
    <source>
        <dbReference type="RuleBase" id="RU362123"/>
    </source>
</evidence>
<evidence type="ECO:0000256" key="11">
    <source>
        <dbReference type="ARBA" id="ARBA00023136"/>
    </source>
</evidence>
<evidence type="ECO:0000256" key="7">
    <source>
        <dbReference type="ARBA" id="ARBA00022692"/>
    </source>
</evidence>
<dbReference type="GO" id="GO:0055085">
    <property type="term" value="P:transmembrane transport"/>
    <property type="evidence" value="ECO:0007669"/>
    <property type="project" value="InterPro"/>
</dbReference>
<feature type="signal peptide" evidence="14">
    <location>
        <begin position="1"/>
        <end position="18"/>
    </location>
</feature>
<dbReference type="AlphaFoldDB" id="A0A161GTQ3"/>
<evidence type="ECO:0000313" key="16">
    <source>
        <dbReference type="EMBL" id="AMZ73727.1"/>
    </source>
</evidence>
<comment type="subunit">
    <text evidence="12">Homodimer. Forms a complex with the accessory proteins ExbB and ExbD.</text>
</comment>
<evidence type="ECO:0000313" key="17">
    <source>
        <dbReference type="Proteomes" id="UP000076083"/>
    </source>
</evidence>
<keyword evidence="4 13" id="KW-0813">Transport</keyword>
<dbReference type="PANTHER" id="PTHR33446:SF8">
    <property type="entry name" value="PROTEIN TONB"/>
    <property type="match status" value="1"/>
</dbReference>